<sequence length="737" mass="81748">MVGYMSIREAVHVGQLNQPIKRFLFDMSSSPAPCFGSSSRLLRSKRIPRRSKRSDGGLPQKTLPSPAQPPSENQRTSAEEQRRNEKIVRFTELSRGICTSSKGMKDRPIRCMTSSGTSEGRGDQKESGCLVLRQRSAMGEKKLADRVSEEQVKRIELMVSDVDARDTEDEVFEEAIDSSKPESFQADDGLHEDLPSEEVKVPEVNGESHGEANLQHITTGEAVPGFVTSQMNGDEGEAGAGNVSETATLYFSENGIVSPEKKAVLLSFGSEKEEKKLGDNRIIHDQVENNILLVSDVVFVEAIDGFQADDGLHEDLPSKSTPEHSTDDLEEENSNDKEVKDSKVSGETHGEANLQHITEGEAAPGFVTSKMNGDEGESGAENANEKVTCSFPENGIISPEKKQLVAEVIEETRNDGTEEENKEENVDVSAGMETEQEAGKREGADKDCFENESGAQRNGETVAEYTTVKYASGDSIQVASGEKSLNDSIEVACAGTSSPLECNHYIIYLFTSNFAEEKKNYDVESIFPRSCQCHQLWIKVALISPPHKNIDSVMNFFETYEFSPQLMTRSSKKPISSPRRSSSRTIIVSKIVHRKTLHKFGACNCYTDTRLLSFCQLLRWELLVGGECIFHIIGIAHDKSSWLLDDFLQSFMKAHGPLKISAIGNWSVLLQCRMNFCAAIVPNTKRISVKLSKANTIQIFFFVCVLYIKRTRFSGEIELRYLIGKTLMEPFLYASSE</sequence>
<feature type="compositionally biased region" description="Polar residues" evidence="1">
    <location>
        <begin position="62"/>
        <end position="76"/>
    </location>
</feature>
<comment type="caution">
    <text evidence="2">The sequence shown here is derived from an EMBL/GenBank/DDBJ whole genome shotgun (WGS) entry which is preliminary data.</text>
</comment>
<organism evidence="2 3">
    <name type="scientific">Brassica napus</name>
    <name type="common">Rape</name>
    <dbReference type="NCBI Taxonomy" id="3708"/>
    <lineage>
        <taxon>Eukaryota</taxon>
        <taxon>Viridiplantae</taxon>
        <taxon>Streptophyta</taxon>
        <taxon>Embryophyta</taxon>
        <taxon>Tracheophyta</taxon>
        <taxon>Spermatophyta</taxon>
        <taxon>Magnoliopsida</taxon>
        <taxon>eudicotyledons</taxon>
        <taxon>Gunneridae</taxon>
        <taxon>Pentapetalae</taxon>
        <taxon>rosids</taxon>
        <taxon>malvids</taxon>
        <taxon>Brassicales</taxon>
        <taxon>Brassicaceae</taxon>
        <taxon>Brassiceae</taxon>
        <taxon>Brassica</taxon>
    </lineage>
</organism>
<dbReference type="EMBL" id="JAGKQM010000007">
    <property type="protein sequence ID" value="KAH0919411.1"/>
    <property type="molecule type" value="Genomic_DNA"/>
</dbReference>
<feature type="region of interest" description="Disordered" evidence="1">
    <location>
        <begin position="309"/>
        <end position="384"/>
    </location>
</feature>
<proteinExistence type="predicted"/>
<feature type="region of interest" description="Disordered" evidence="1">
    <location>
        <begin position="411"/>
        <end position="457"/>
    </location>
</feature>
<feature type="compositionally biased region" description="Basic residues" evidence="1">
    <location>
        <begin position="42"/>
        <end position="52"/>
    </location>
</feature>
<feature type="region of interest" description="Disordered" evidence="1">
    <location>
        <begin position="34"/>
        <end position="86"/>
    </location>
</feature>
<name>A0ABQ8CQQ7_BRANA</name>
<dbReference type="Proteomes" id="UP000824890">
    <property type="component" value="Unassembled WGS sequence"/>
</dbReference>
<reference evidence="2 3" key="1">
    <citation type="submission" date="2021-05" db="EMBL/GenBank/DDBJ databases">
        <title>Genome Assembly of Synthetic Allotetraploid Brassica napus Reveals Homoeologous Exchanges between Subgenomes.</title>
        <authorList>
            <person name="Davis J.T."/>
        </authorList>
    </citation>
    <scope>NUCLEOTIDE SEQUENCE [LARGE SCALE GENOMIC DNA]</scope>
    <source>
        <strain evidence="3">cv. Da-Ae</strain>
        <tissue evidence="2">Seedling</tissue>
    </source>
</reference>
<evidence type="ECO:0000313" key="3">
    <source>
        <dbReference type="Proteomes" id="UP000824890"/>
    </source>
</evidence>
<feature type="compositionally biased region" description="Basic and acidic residues" evidence="1">
    <location>
        <begin position="437"/>
        <end position="449"/>
    </location>
</feature>
<evidence type="ECO:0000313" key="2">
    <source>
        <dbReference type="EMBL" id="KAH0919411.1"/>
    </source>
</evidence>
<feature type="region of interest" description="Disordered" evidence="1">
    <location>
        <begin position="99"/>
        <end position="126"/>
    </location>
</feature>
<feature type="compositionally biased region" description="Basic and acidic residues" evidence="1">
    <location>
        <begin position="77"/>
        <end position="86"/>
    </location>
</feature>
<keyword evidence="3" id="KW-1185">Reference proteome</keyword>
<feature type="compositionally biased region" description="Basic and acidic residues" evidence="1">
    <location>
        <begin position="334"/>
        <end position="350"/>
    </location>
</feature>
<accession>A0ABQ8CQQ7</accession>
<protein>
    <submittedName>
        <fullName evidence="2">Uncharacterized protein</fullName>
    </submittedName>
</protein>
<feature type="compositionally biased region" description="Basic and acidic residues" evidence="1">
    <location>
        <begin position="310"/>
        <end position="327"/>
    </location>
</feature>
<gene>
    <name evidence="2" type="ORF">HID58_027071</name>
</gene>
<evidence type="ECO:0000256" key="1">
    <source>
        <dbReference type="SAM" id="MobiDB-lite"/>
    </source>
</evidence>